<evidence type="ECO:0008006" key="3">
    <source>
        <dbReference type="Google" id="ProtNLM"/>
    </source>
</evidence>
<dbReference type="AlphaFoldDB" id="A0A3D9SVC7"/>
<reference evidence="1 2" key="1">
    <citation type="submission" date="2018-08" db="EMBL/GenBank/DDBJ databases">
        <title>Sequencing the genomes of 1000 actinobacteria strains.</title>
        <authorList>
            <person name="Klenk H.-P."/>
        </authorList>
    </citation>
    <scope>NUCLEOTIDE SEQUENCE [LARGE SCALE GENOMIC DNA]</scope>
    <source>
        <strain evidence="1 2">DSM 43927</strain>
    </source>
</reference>
<evidence type="ECO:0000313" key="2">
    <source>
        <dbReference type="Proteomes" id="UP000256661"/>
    </source>
</evidence>
<evidence type="ECO:0000313" key="1">
    <source>
        <dbReference type="EMBL" id="REE98450.1"/>
    </source>
</evidence>
<protein>
    <recommendedName>
        <fullName evidence="3">Glycolipid-binding protein</fullName>
    </recommendedName>
</protein>
<name>A0A3D9SVC7_9ACTN</name>
<organism evidence="1 2">
    <name type="scientific">Thermomonospora umbrina</name>
    <dbReference type="NCBI Taxonomy" id="111806"/>
    <lineage>
        <taxon>Bacteria</taxon>
        <taxon>Bacillati</taxon>
        <taxon>Actinomycetota</taxon>
        <taxon>Actinomycetes</taxon>
        <taxon>Streptosporangiales</taxon>
        <taxon>Thermomonosporaceae</taxon>
        <taxon>Thermomonospora</taxon>
    </lineage>
</organism>
<comment type="caution">
    <text evidence="1">The sequence shown here is derived from an EMBL/GenBank/DDBJ whole genome shotgun (WGS) entry which is preliminary data.</text>
</comment>
<accession>A0A3D9SVC7</accession>
<dbReference type="RefSeq" id="WP_116023903.1">
    <property type="nucleotide sequence ID" value="NZ_QTTT01000001.1"/>
</dbReference>
<gene>
    <name evidence="1" type="ORF">DFJ69_3939</name>
</gene>
<dbReference type="OrthoDB" id="4261953at2"/>
<dbReference type="Proteomes" id="UP000256661">
    <property type="component" value="Unassembled WGS sequence"/>
</dbReference>
<sequence length="205" mass="21980">MPRGAYVHVTEDERIEERFQCAPGPGGWRYVGTRSDGLRTDVVVDGRWRQIRVEVATPAWVVRGGLAGHDLLWVRHPAGSAGSAAEPPGEHGVRAAGFVGGSPGFLVAVARWLRLDPGADAPVRLVRVEGPSLATLTVDQRWRLVDVTAYETETAPLPVERYEVTDLATGEIDTVHLAGDVVLEAPGVELVELESPPNLTAQPSG</sequence>
<dbReference type="EMBL" id="QTTT01000001">
    <property type="protein sequence ID" value="REE98450.1"/>
    <property type="molecule type" value="Genomic_DNA"/>
</dbReference>
<keyword evidence="2" id="KW-1185">Reference proteome</keyword>
<proteinExistence type="predicted"/>